<dbReference type="EMBL" id="PFLF01000012">
    <property type="protein sequence ID" value="PIY69475.1"/>
    <property type="molecule type" value="Genomic_DNA"/>
</dbReference>
<proteinExistence type="predicted"/>
<dbReference type="AlphaFoldDB" id="A0A2M7QE15"/>
<sequence>MKNHNSITKRGSTLITLLVFMIVALSVATTAVAILITNSQSGSMQEQGTEAYSAAESGIENAIIQLLRNPNYTGETLSVGSNQAVVVVSGTSPYTVTSTGTRGNYTRKVQAIIDYTDGTLTITSWKEIQ</sequence>
<evidence type="ECO:0008006" key="3">
    <source>
        <dbReference type="Google" id="ProtNLM"/>
    </source>
</evidence>
<gene>
    <name evidence="1" type="ORF">COY90_00485</name>
</gene>
<protein>
    <recommendedName>
        <fullName evidence="3">Type 4 fimbrial biogenesis protein PilX N-terminal domain-containing protein</fullName>
    </recommendedName>
</protein>
<evidence type="ECO:0000313" key="1">
    <source>
        <dbReference type="EMBL" id="PIY69475.1"/>
    </source>
</evidence>
<dbReference type="Proteomes" id="UP000230108">
    <property type="component" value="Unassembled WGS sequence"/>
</dbReference>
<accession>A0A2M7QE15</accession>
<name>A0A2M7QE15_9BACT</name>
<evidence type="ECO:0000313" key="2">
    <source>
        <dbReference type="Proteomes" id="UP000230108"/>
    </source>
</evidence>
<comment type="caution">
    <text evidence="1">The sequence shown here is derived from an EMBL/GenBank/DDBJ whole genome shotgun (WGS) entry which is preliminary data.</text>
</comment>
<organism evidence="1 2">
    <name type="scientific">Candidatus Roizmanbacteria bacterium CG_4_10_14_0_8_um_filter_39_9</name>
    <dbReference type="NCBI Taxonomy" id="1974829"/>
    <lineage>
        <taxon>Bacteria</taxon>
        <taxon>Candidatus Roizmaniibacteriota</taxon>
    </lineage>
</organism>
<reference evidence="2" key="1">
    <citation type="submission" date="2017-09" db="EMBL/GenBank/DDBJ databases">
        <title>Depth-based differentiation of microbial function through sediment-hosted aquifers and enrichment of novel symbionts in the deep terrestrial subsurface.</title>
        <authorList>
            <person name="Probst A.J."/>
            <person name="Ladd B."/>
            <person name="Jarett J.K."/>
            <person name="Geller-Mcgrath D.E."/>
            <person name="Sieber C.M.K."/>
            <person name="Emerson J.B."/>
            <person name="Anantharaman K."/>
            <person name="Thomas B.C."/>
            <person name="Malmstrom R."/>
            <person name="Stieglmeier M."/>
            <person name="Klingl A."/>
            <person name="Woyke T."/>
            <person name="Ryan C.M."/>
            <person name="Banfield J.F."/>
        </authorList>
    </citation>
    <scope>NUCLEOTIDE SEQUENCE [LARGE SCALE GENOMIC DNA]</scope>
</reference>